<comment type="caution">
    <text evidence="2">The sequence shown here is derived from an EMBL/GenBank/DDBJ whole genome shotgun (WGS) entry which is preliminary data.</text>
</comment>
<evidence type="ECO:0000256" key="1">
    <source>
        <dbReference type="ARBA" id="ARBA00008315"/>
    </source>
</evidence>
<keyword evidence="3" id="KW-1185">Reference proteome</keyword>
<evidence type="ECO:0000313" key="2">
    <source>
        <dbReference type="EMBL" id="KAL1506830.1"/>
    </source>
</evidence>
<dbReference type="Pfam" id="PF13879">
    <property type="entry name" value="Hmw_CFAP97"/>
    <property type="match status" value="1"/>
</dbReference>
<organism evidence="2 3">
    <name type="scientific">Hypothenemus hampei</name>
    <name type="common">Coffee berry borer</name>
    <dbReference type="NCBI Taxonomy" id="57062"/>
    <lineage>
        <taxon>Eukaryota</taxon>
        <taxon>Metazoa</taxon>
        <taxon>Ecdysozoa</taxon>
        <taxon>Arthropoda</taxon>
        <taxon>Hexapoda</taxon>
        <taxon>Insecta</taxon>
        <taxon>Pterygota</taxon>
        <taxon>Neoptera</taxon>
        <taxon>Endopterygota</taxon>
        <taxon>Coleoptera</taxon>
        <taxon>Polyphaga</taxon>
        <taxon>Cucujiformia</taxon>
        <taxon>Curculionidae</taxon>
        <taxon>Scolytinae</taxon>
        <taxon>Hypothenemus</taxon>
    </lineage>
</organism>
<dbReference type="InterPro" id="IPR029488">
    <property type="entry name" value="Hmw/CFAP97"/>
</dbReference>
<reference evidence="2 3" key="1">
    <citation type="submission" date="2024-05" db="EMBL/GenBank/DDBJ databases">
        <title>Genetic variation in Jamaican populations of the coffee berry borer (Hypothenemus hampei).</title>
        <authorList>
            <person name="Errbii M."/>
            <person name="Myrie A."/>
        </authorList>
    </citation>
    <scope>NUCLEOTIDE SEQUENCE [LARGE SCALE GENOMIC DNA]</scope>
    <source>
        <strain evidence="2">JA-Hopewell-2020-01-JO</strain>
        <tissue evidence="2">Whole body</tissue>
    </source>
</reference>
<gene>
    <name evidence="2" type="ORF">ABEB36_006120</name>
</gene>
<name>A0ABD1F0N7_HYPHA</name>
<dbReference type="EMBL" id="JBDJPC010000004">
    <property type="protein sequence ID" value="KAL1506830.1"/>
    <property type="molecule type" value="Genomic_DNA"/>
</dbReference>
<dbReference type="InterPro" id="IPR038791">
    <property type="entry name" value="Cfap97/Hemingway"/>
</dbReference>
<accession>A0ABD1F0N7</accession>
<dbReference type="AlphaFoldDB" id="A0ABD1F0N7"/>
<evidence type="ECO:0000313" key="3">
    <source>
        <dbReference type="Proteomes" id="UP001566132"/>
    </source>
</evidence>
<dbReference type="Proteomes" id="UP001566132">
    <property type="component" value="Unassembled WGS sequence"/>
</dbReference>
<proteinExistence type="inferred from homology"/>
<comment type="similarity">
    <text evidence="1">Belongs to the CFAP97 family.</text>
</comment>
<sequence>MNEEDPVITNCKTCQEIKAKASQEHLTDNEYTDEESHLGSLSLNLSQSKVDVEKLNLRRQSFQQNKTFSMEKIREIERKNAMLVDRILYHNGRPNQYKISNVYKPKVTSSEINRRRHQEKIIRENEILLKKIQSVKPAVRYT</sequence>
<protein>
    <submittedName>
        <fullName evidence="2">Uncharacterized protein</fullName>
    </submittedName>
</protein>
<dbReference type="PANTHER" id="PTHR23035">
    <property type="entry name" value="CILIA- AND FLAGELLA-ASSOCIATED PROTEIN 97-RELATED"/>
    <property type="match status" value="1"/>
</dbReference>